<reference evidence="2" key="1">
    <citation type="submission" date="2021-01" db="EMBL/GenBank/DDBJ databases">
        <title>Enterococcus.</title>
        <authorList>
            <person name="Du X."/>
            <person name="Wang N."/>
        </authorList>
    </citation>
    <scope>NUCLEOTIDE SEQUENCE [LARGE SCALE GENOMIC DNA]</scope>
    <source>
        <strain evidence="2">T90-2</strain>
    </source>
</reference>
<proteinExistence type="predicted"/>
<name>A0A974NYQ4_ENTFL</name>
<sequence>MHQLFMKKGNILSHEHLVRGNAEEVLANSAFVVSEHYSVPINEHAFMEPECAIAQPEGEGIFTLLVRVKVSMMNNGKWLGC</sequence>
<dbReference type="InterPro" id="IPR037165">
    <property type="entry name" value="AldOxase/xan_DH_Mopterin-bd_sf"/>
</dbReference>
<evidence type="ECO:0000259" key="1">
    <source>
        <dbReference type="Pfam" id="PF02738"/>
    </source>
</evidence>
<feature type="domain" description="Aldehyde oxidase/xanthine dehydrogenase first molybdopterin binding" evidence="1">
    <location>
        <begin position="9"/>
        <end position="66"/>
    </location>
</feature>
<dbReference type="Gene3D" id="3.30.365.10">
    <property type="entry name" value="Aldehyde oxidase/xanthine dehydrogenase, molybdopterin binding domain"/>
    <property type="match status" value="2"/>
</dbReference>
<dbReference type="AlphaFoldDB" id="A0A974NYQ4"/>
<protein>
    <submittedName>
        <fullName evidence="2">Molybdopterin-dependent oxidoreductase</fullName>
    </submittedName>
</protein>
<evidence type="ECO:0000313" key="2">
    <source>
        <dbReference type="EMBL" id="QQV79624.1"/>
    </source>
</evidence>
<dbReference type="EMBL" id="CP068242">
    <property type="protein sequence ID" value="QQV79624.1"/>
    <property type="molecule type" value="Genomic_DNA"/>
</dbReference>
<organism evidence="2">
    <name type="scientific">Enterococcus faecalis</name>
    <name type="common">Streptococcus faecalis</name>
    <dbReference type="NCBI Taxonomy" id="1351"/>
    <lineage>
        <taxon>Bacteria</taxon>
        <taxon>Bacillati</taxon>
        <taxon>Bacillota</taxon>
        <taxon>Bacilli</taxon>
        <taxon>Lactobacillales</taxon>
        <taxon>Enterococcaceae</taxon>
        <taxon>Enterococcus</taxon>
    </lineage>
</organism>
<gene>
    <name evidence="2" type="ORF">JG559_01915</name>
</gene>
<dbReference type="SUPFAM" id="SSF56003">
    <property type="entry name" value="Molybdenum cofactor-binding domain"/>
    <property type="match status" value="1"/>
</dbReference>
<dbReference type="InterPro" id="IPR008274">
    <property type="entry name" value="AldOxase/xan_DH_MoCoBD1"/>
</dbReference>
<dbReference type="Pfam" id="PF02738">
    <property type="entry name" value="MoCoBD_1"/>
    <property type="match status" value="1"/>
</dbReference>
<accession>A0A974NYQ4</accession>
<dbReference type="GO" id="GO:0016491">
    <property type="term" value="F:oxidoreductase activity"/>
    <property type="evidence" value="ECO:0007669"/>
    <property type="project" value="InterPro"/>
</dbReference>